<feature type="region of interest" description="Disordered" evidence="1">
    <location>
        <begin position="1"/>
        <end position="70"/>
    </location>
</feature>
<evidence type="ECO:0000313" key="2">
    <source>
        <dbReference type="EMBL" id="KAJ2935299.1"/>
    </source>
</evidence>
<dbReference type="EMBL" id="JANBPK010000632">
    <property type="protein sequence ID" value="KAJ2935299.1"/>
    <property type="molecule type" value="Genomic_DNA"/>
</dbReference>
<feature type="compositionally biased region" description="Basic residues" evidence="1">
    <location>
        <begin position="89"/>
        <end position="99"/>
    </location>
</feature>
<feature type="region of interest" description="Disordered" evidence="1">
    <location>
        <begin position="212"/>
        <end position="242"/>
    </location>
</feature>
<evidence type="ECO:0008006" key="4">
    <source>
        <dbReference type="Google" id="ProtNLM"/>
    </source>
</evidence>
<organism evidence="2 3">
    <name type="scientific">Candolleomyces eurysporus</name>
    <dbReference type="NCBI Taxonomy" id="2828524"/>
    <lineage>
        <taxon>Eukaryota</taxon>
        <taxon>Fungi</taxon>
        <taxon>Dikarya</taxon>
        <taxon>Basidiomycota</taxon>
        <taxon>Agaricomycotina</taxon>
        <taxon>Agaricomycetes</taxon>
        <taxon>Agaricomycetidae</taxon>
        <taxon>Agaricales</taxon>
        <taxon>Agaricineae</taxon>
        <taxon>Psathyrellaceae</taxon>
        <taxon>Candolleomyces</taxon>
    </lineage>
</organism>
<gene>
    <name evidence="2" type="ORF">H1R20_g1795</name>
</gene>
<keyword evidence="3" id="KW-1185">Reference proteome</keyword>
<sequence length="846" mass="90960">MYIASDLYRSPGGSIESDYDESEDDIRRPSGLGSAVSLTLPPPSPSLLIQPEPNGTDQATNGGASSDGIYTRSRAISSPNLLRSLSQKAKNKLRRRSVGGRKSVAHGTVVPELPPTPSPPLPPPTVVKTARRFDFPVEVLDLVFSHLPRKAVVPLCPLSRAFCSAGRVNLYYKLELDTLSPLQLQKLLALLASRKDLTDLVQECVCQTWPSFLSPPSPPKPKREDEDDDDDDGPVYTYEDSREEDELKNRLLAATFTLALQRMSNLVKLTLPNFDQSLLAQHTAFGLRSLTLMSAKMSGDEMSALFTWLDGQINVSELKFPKLDDSTNEGANQPQDSTPPIHQHQPRNSVHLLQVPLNGGSSSSSRPMATTTTPLSPYFPDSRPISPVNPAVRQSLLGSPTLLPSLTTLHATPAILALLQPSSAPLATEFSAASSAISLPNMNTTTSHSARSLQNVYLNISTTLYTGLRPNTVMASLRGSVTKLGVRFGENVDKRTVEKVLGAIAAILGSGAPEDNSNNKSTGNGLDVEKGGEGGGWRGLEELEVSFRTKVALMPGMEETLYKSLQTTLPRYTHLRKLSLNFPSSTSPRKSSASFLLTPPIAPPMELEVALKGDTVFRFPAPPPSPLPSPSSVAGQAATQQQARYLKSSYPIQPISAGASTAVYPSFDTIRGTSTTKRMSLFNVNGGSDKVPRVIEGTWGEEQEQPEQEGGLSAKDKARLEMWTKQCPSLRVIVLPGGVVWEAPVRAPAATAAVAPSPSSASSSSAFASAPPSSSYSSVELETPSYQHLSSESQILPTPSITSLISASTPPTSTPTSASSQRDSPDPESEVDTWAERRRQQQRRLE</sequence>
<feature type="compositionally biased region" description="Low complexity" evidence="1">
    <location>
        <begin position="755"/>
        <end position="779"/>
    </location>
</feature>
<feature type="non-terminal residue" evidence="2">
    <location>
        <position position="846"/>
    </location>
</feature>
<feature type="compositionally biased region" description="Basic and acidic residues" evidence="1">
    <location>
        <begin position="834"/>
        <end position="846"/>
    </location>
</feature>
<feature type="compositionally biased region" description="Low complexity" evidence="1">
    <location>
        <begin position="797"/>
        <end position="820"/>
    </location>
</feature>
<proteinExistence type="predicted"/>
<comment type="caution">
    <text evidence="2">The sequence shown here is derived from an EMBL/GenBank/DDBJ whole genome shotgun (WGS) entry which is preliminary data.</text>
</comment>
<feature type="compositionally biased region" description="Polar residues" evidence="1">
    <location>
        <begin position="784"/>
        <end position="796"/>
    </location>
</feature>
<feature type="compositionally biased region" description="Polar residues" evidence="1">
    <location>
        <begin position="328"/>
        <end position="340"/>
    </location>
</feature>
<dbReference type="Proteomes" id="UP001140091">
    <property type="component" value="Unassembled WGS sequence"/>
</dbReference>
<dbReference type="AlphaFoldDB" id="A0A9W8JJL5"/>
<feature type="region of interest" description="Disordered" evidence="1">
    <location>
        <begin position="86"/>
        <end position="123"/>
    </location>
</feature>
<accession>A0A9W8JJL5</accession>
<feature type="compositionally biased region" description="Pro residues" evidence="1">
    <location>
        <begin position="112"/>
        <end position="123"/>
    </location>
</feature>
<feature type="region of interest" description="Disordered" evidence="1">
    <location>
        <begin position="512"/>
        <end position="537"/>
    </location>
</feature>
<dbReference type="PANTHER" id="PTHR24216">
    <property type="entry name" value="PAXILLIN-RELATED"/>
    <property type="match status" value="1"/>
</dbReference>
<dbReference type="OrthoDB" id="3259156at2759"/>
<evidence type="ECO:0000313" key="3">
    <source>
        <dbReference type="Proteomes" id="UP001140091"/>
    </source>
</evidence>
<evidence type="ECO:0000256" key="1">
    <source>
        <dbReference type="SAM" id="MobiDB-lite"/>
    </source>
</evidence>
<reference evidence="2" key="1">
    <citation type="submission" date="2022-06" db="EMBL/GenBank/DDBJ databases">
        <title>Genome Sequence of Candolleomyces eurysporus.</title>
        <authorList>
            <person name="Buettner E."/>
        </authorList>
    </citation>
    <scope>NUCLEOTIDE SEQUENCE</scope>
    <source>
        <strain evidence="2">VTCC 930004</strain>
    </source>
</reference>
<name>A0A9W8JJL5_9AGAR</name>
<feature type="compositionally biased region" description="Polar residues" evidence="1">
    <location>
        <begin position="359"/>
        <end position="375"/>
    </location>
</feature>
<feature type="compositionally biased region" description="Polar residues" evidence="1">
    <location>
        <begin position="53"/>
        <end position="64"/>
    </location>
</feature>
<feature type="region of interest" description="Disordered" evidence="1">
    <location>
        <begin position="322"/>
        <end position="382"/>
    </location>
</feature>
<protein>
    <recommendedName>
        <fullName evidence="4">F-box domain-containing protein</fullName>
    </recommendedName>
</protein>
<feature type="region of interest" description="Disordered" evidence="1">
    <location>
        <begin position="755"/>
        <end position="846"/>
    </location>
</feature>